<comment type="caution">
    <text evidence="3">The sequence shown here is derived from an EMBL/GenBank/DDBJ whole genome shotgun (WGS) entry which is preliminary data.</text>
</comment>
<feature type="transmembrane region" description="Helical" evidence="1">
    <location>
        <begin position="141"/>
        <end position="162"/>
    </location>
</feature>
<accession>X1DKJ8</accession>
<keyword evidence="1" id="KW-0812">Transmembrane</keyword>
<gene>
    <name evidence="3" type="ORF">S03H2_04621</name>
</gene>
<reference evidence="3" key="1">
    <citation type="journal article" date="2014" name="Front. Microbiol.">
        <title>High frequency of phylogenetically diverse reductive dehalogenase-homologous genes in deep subseafloor sedimentary metagenomes.</title>
        <authorList>
            <person name="Kawai M."/>
            <person name="Futagami T."/>
            <person name="Toyoda A."/>
            <person name="Takaki Y."/>
            <person name="Nishi S."/>
            <person name="Hori S."/>
            <person name="Arai W."/>
            <person name="Tsubouchi T."/>
            <person name="Morono Y."/>
            <person name="Uchiyama I."/>
            <person name="Ito T."/>
            <person name="Fujiyama A."/>
            <person name="Inagaki F."/>
            <person name="Takami H."/>
        </authorList>
    </citation>
    <scope>NUCLEOTIDE SEQUENCE</scope>
    <source>
        <strain evidence="3">Expedition CK06-06</strain>
    </source>
</reference>
<feature type="domain" description="Putative zinc-ribbon" evidence="2">
    <location>
        <begin position="13"/>
        <end position="35"/>
    </location>
</feature>
<name>X1DKJ8_9ZZZZ</name>
<evidence type="ECO:0000256" key="1">
    <source>
        <dbReference type="SAM" id="Phobius"/>
    </source>
</evidence>
<dbReference type="Pfam" id="PF13248">
    <property type="entry name" value="Zn_ribbon_3"/>
    <property type="match status" value="1"/>
</dbReference>
<feature type="transmembrane region" description="Helical" evidence="1">
    <location>
        <begin position="102"/>
        <end position="129"/>
    </location>
</feature>
<keyword evidence="1" id="KW-0472">Membrane</keyword>
<evidence type="ECO:0000259" key="2">
    <source>
        <dbReference type="Pfam" id="PF13248"/>
    </source>
</evidence>
<protein>
    <recommendedName>
        <fullName evidence="2">Putative zinc-ribbon domain-containing protein</fullName>
    </recommendedName>
</protein>
<dbReference type="AlphaFoldDB" id="X1DKJ8"/>
<keyword evidence="1" id="KW-1133">Transmembrane helix</keyword>
<dbReference type="EMBL" id="BARU01001850">
    <property type="protein sequence ID" value="GAH21421.1"/>
    <property type="molecule type" value="Genomic_DNA"/>
</dbReference>
<evidence type="ECO:0000313" key="3">
    <source>
        <dbReference type="EMBL" id="GAH21421.1"/>
    </source>
</evidence>
<organism evidence="3">
    <name type="scientific">marine sediment metagenome</name>
    <dbReference type="NCBI Taxonomy" id="412755"/>
    <lineage>
        <taxon>unclassified sequences</taxon>
        <taxon>metagenomes</taxon>
        <taxon>ecological metagenomes</taxon>
    </lineage>
</organism>
<feature type="transmembrane region" description="Helical" evidence="1">
    <location>
        <begin position="67"/>
        <end position="90"/>
    </location>
</feature>
<dbReference type="InterPro" id="IPR059113">
    <property type="entry name" value="Znf_ribbon"/>
</dbReference>
<proteinExistence type="predicted"/>
<sequence>MNEERVQGKKPDEIYCPSCAKPIKKDAVVCPNCGVQVKELKVSAEARAATPEEELEEGRRQLGGVKVLYWFVIVVLALYLIVMISLTIASPQLTEETYTAGGIVQSIMVLIFVFGIGMAIYIIPLVGIIKRKPFSVTFTRVILIITMIVFFPLGTIIGATLWKRIKHPLAKKYLNYGG</sequence>